<evidence type="ECO:0000259" key="1">
    <source>
        <dbReference type="Pfam" id="PF12770"/>
    </source>
</evidence>
<gene>
    <name evidence="2" type="ORF">K1J60_06025</name>
</gene>
<dbReference type="InterPro" id="IPR024983">
    <property type="entry name" value="CHAT_dom"/>
</dbReference>
<dbReference type="RefSeq" id="WP_220645259.1">
    <property type="nucleotide sequence ID" value="NZ_CP080647.1"/>
</dbReference>
<reference evidence="2 3" key="1">
    <citation type="submission" date="2021-08" db="EMBL/GenBank/DDBJ databases">
        <authorList>
            <person name="Ping M."/>
        </authorList>
    </citation>
    <scope>NUCLEOTIDE SEQUENCE [LARGE SCALE GENOMIC DNA]</scope>
    <source>
        <strain evidence="2 3">MG28</strain>
    </source>
</reference>
<proteinExistence type="predicted"/>
<evidence type="ECO:0000313" key="3">
    <source>
        <dbReference type="Proteomes" id="UP000827138"/>
    </source>
</evidence>
<keyword evidence="3" id="KW-1185">Reference proteome</keyword>
<organism evidence="2 3">
    <name type="scientific">Streptomyces akebiae</name>
    <dbReference type="NCBI Taxonomy" id="2865673"/>
    <lineage>
        <taxon>Bacteria</taxon>
        <taxon>Bacillati</taxon>
        <taxon>Actinomycetota</taxon>
        <taxon>Actinomycetes</taxon>
        <taxon>Kitasatosporales</taxon>
        <taxon>Streptomycetaceae</taxon>
        <taxon>Streptomyces</taxon>
    </lineage>
</organism>
<dbReference type="Proteomes" id="UP000827138">
    <property type="component" value="Chromosome"/>
</dbReference>
<dbReference type="Pfam" id="PF12770">
    <property type="entry name" value="CHAT"/>
    <property type="match status" value="1"/>
</dbReference>
<accession>A0ABX8XKF6</accession>
<feature type="domain" description="CHAT" evidence="1">
    <location>
        <begin position="797"/>
        <end position="1058"/>
    </location>
</feature>
<evidence type="ECO:0000313" key="2">
    <source>
        <dbReference type="EMBL" id="QYX76124.1"/>
    </source>
</evidence>
<protein>
    <submittedName>
        <fullName evidence="2">CHAT domain-containing protein</fullName>
    </submittedName>
</protein>
<name>A0ABX8XKF6_9ACTN</name>
<sequence length="1060" mass="116701">MPDGDSSGLGSGKGAPQFLQLTRLVSQETISLAEARRRAVTDGDLLSNMSLKSAITLAWKISCTLDIEMGHIAASLLCDWVAVRFPDRPDMFYETGRVFLATATQVLMERADAELYRQASPVAEKLVADARTLSDDTKLGNALIAASRFHLEPYAADPALDVRNSNFGWLRSLPRNRQERRAWKVHEEIGNEMPPHAEELDRVDRYLCEAAALLNGADRGYVLVHRAFALYSALFFEGSADKDRIRDYCYEAASLMPSEESDTLACARLLQLLAIYGDASHFEARLPFTSWSFGAAVNYYGFHLAVTVNTTLFRVMLNAGSPQPVVPLTHELLSEHKEGGRGEDTPTVLSRLRDTDRNFFELIRAHALSDDPTKCSDYKTVISLAVLRERAAEQGWRPGQLSAAILHAVAHHPSMATEGAFGLMSSGPDAGFYDLFQVVAADATMRLAADSLSEGDAAAAIRYLILTLSYYIETGYFDLASLTAWQTHWAFFRRHLDLESIGENVGWKTIEKLLATSDDVYGLLDENPREYLRRSWVQILAALSHAGRASPDALTCIMQALKGRSLAAALTNPGPASESAGGRMLLSDITQLEQESHGTVAADADAAVREWEGVPLADVEGMLGAFMSERELQQGKSAVEVLRNQYRQYQRMDTSRLMSGTLSFRAAGREVAARYRSSVAISRVLPETTLLASICFGVIGARGPGEGVYRLVKAKGFFGTIYDHHSSYGMAVFDPEDPAVLDTQALVERGSTGRGIIQFSEFGMRVAGLRRALLEDPVHRPVGRDAAEHLRQMASYFEPLLKFLCRAESASTSHLCIWPHQSLYFLPFQLLPWQDGIVADRFAVTVIPSLESLFSPSYRFRERRFLVVGCADGGVEYGLYSEPALHSQVKNIAEAMQAMVLVGSSATPSAVRDLVEQSEYVHIAAHGAHNLDAPAFHCLFLSNADGSNGRLYAHDILRCDLRGTELVTLSACESALFRYDLNDNLYGLAAAFLRAGARTVLGALWPVKSDTASLFFVTLYSEIGRGSSKLAAFRHAQSVTRAAFPEYRDWAAFILIGDWR</sequence>
<dbReference type="EMBL" id="CP080647">
    <property type="protein sequence ID" value="QYX76124.1"/>
    <property type="molecule type" value="Genomic_DNA"/>
</dbReference>